<dbReference type="CDD" id="cd02042">
    <property type="entry name" value="ParAB_family"/>
    <property type="match status" value="1"/>
</dbReference>
<name>A0A1M5UYL3_9CLOT</name>
<dbReference type="Proteomes" id="UP000184447">
    <property type="component" value="Unassembled WGS sequence"/>
</dbReference>
<dbReference type="RefSeq" id="WP_073338286.1">
    <property type="nucleotide sequence ID" value="NZ_FQXM01000009.1"/>
</dbReference>
<evidence type="ECO:0000313" key="3">
    <source>
        <dbReference type="Proteomes" id="UP000184447"/>
    </source>
</evidence>
<dbReference type="SUPFAM" id="SSF52540">
    <property type="entry name" value="P-loop containing nucleoside triphosphate hydrolases"/>
    <property type="match status" value="1"/>
</dbReference>
<proteinExistence type="predicted"/>
<evidence type="ECO:0000259" key="1">
    <source>
        <dbReference type="Pfam" id="PF13614"/>
    </source>
</evidence>
<feature type="domain" description="AAA" evidence="1">
    <location>
        <begin position="1"/>
        <end position="203"/>
    </location>
</feature>
<dbReference type="PANTHER" id="PTHR13696">
    <property type="entry name" value="P-LOOP CONTAINING NUCLEOSIDE TRIPHOSPHATE HYDROLASE"/>
    <property type="match status" value="1"/>
</dbReference>
<accession>A0A1M5UYL3</accession>
<dbReference type="Gene3D" id="3.40.50.300">
    <property type="entry name" value="P-loop containing nucleotide triphosphate hydrolases"/>
    <property type="match status" value="1"/>
</dbReference>
<dbReference type="InterPro" id="IPR027417">
    <property type="entry name" value="P-loop_NTPase"/>
</dbReference>
<dbReference type="InterPro" id="IPR050678">
    <property type="entry name" value="DNA_Partitioning_ATPase"/>
</dbReference>
<protein>
    <submittedName>
        <fullName evidence="2">Chromosome partitioning protein</fullName>
    </submittedName>
</protein>
<organism evidence="2 3">
    <name type="scientific">Clostridium grantii DSM 8605</name>
    <dbReference type="NCBI Taxonomy" id="1121316"/>
    <lineage>
        <taxon>Bacteria</taxon>
        <taxon>Bacillati</taxon>
        <taxon>Bacillota</taxon>
        <taxon>Clostridia</taxon>
        <taxon>Eubacteriales</taxon>
        <taxon>Clostridiaceae</taxon>
        <taxon>Clostridium</taxon>
    </lineage>
</organism>
<sequence length="304" mass="34396">MKVISIINYKGGVGKTTITSNLAAELSKNKNKVLAIDLDPQSNLTFSFLDVSKWHQKYESKKTIKTWFNKCIDENDPIELSKFIIKPYEVNKHVSKNLDLISSHLALINIDLELAVMLGGASERQQRNNFLKVHSMLKNGIKSLEGKYDFILIDCPPNFNIVTKNSLICSDYFLVPAKPDFLSTLGIEQLKKHTDNLLSTYNNYASFTDNNYTSVNPSFLGVIFNMVTIKKNDLISAQKQFEDQIRSKAIPVFNSKIRESNTLFCMAPSEKIPVILVKPTNATSRSVNKELTNFVKEFIEKVGD</sequence>
<evidence type="ECO:0000313" key="2">
    <source>
        <dbReference type="EMBL" id="SHH67948.1"/>
    </source>
</evidence>
<dbReference type="AlphaFoldDB" id="A0A1M5UYL3"/>
<dbReference type="InterPro" id="IPR025669">
    <property type="entry name" value="AAA_dom"/>
</dbReference>
<dbReference type="Pfam" id="PF13614">
    <property type="entry name" value="AAA_31"/>
    <property type="match status" value="1"/>
</dbReference>
<dbReference type="EMBL" id="FQXM01000009">
    <property type="protein sequence ID" value="SHH67948.1"/>
    <property type="molecule type" value="Genomic_DNA"/>
</dbReference>
<dbReference type="PANTHER" id="PTHR13696:SF99">
    <property type="entry name" value="COBYRINIC ACID AC-DIAMIDE SYNTHASE"/>
    <property type="match status" value="1"/>
</dbReference>
<dbReference type="STRING" id="1121316.SAMN02745207_01991"/>
<gene>
    <name evidence="2" type="ORF">SAMN02745207_01991</name>
</gene>
<reference evidence="2 3" key="1">
    <citation type="submission" date="2016-11" db="EMBL/GenBank/DDBJ databases">
        <authorList>
            <person name="Jaros S."/>
            <person name="Januszkiewicz K."/>
            <person name="Wedrychowicz H."/>
        </authorList>
    </citation>
    <scope>NUCLEOTIDE SEQUENCE [LARGE SCALE GENOMIC DNA]</scope>
    <source>
        <strain evidence="2 3">DSM 8605</strain>
    </source>
</reference>
<dbReference type="OrthoDB" id="9815116at2"/>
<keyword evidence="3" id="KW-1185">Reference proteome</keyword>